<feature type="region of interest" description="Disordered" evidence="1">
    <location>
        <begin position="299"/>
        <end position="333"/>
    </location>
</feature>
<evidence type="ECO:0000256" key="1">
    <source>
        <dbReference type="SAM" id="MobiDB-lite"/>
    </source>
</evidence>
<evidence type="ECO:0000256" key="2">
    <source>
        <dbReference type="SAM" id="Phobius"/>
    </source>
</evidence>
<organism evidence="3 4">
    <name type="scientific">Nannochloropsis gaditana</name>
    <dbReference type="NCBI Taxonomy" id="72520"/>
    <lineage>
        <taxon>Eukaryota</taxon>
        <taxon>Sar</taxon>
        <taxon>Stramenopiles</taxon>
        <taxon>Ochrophyta</taxon>
        <taxon>Eustigmatophyceae</taxon>
        <taxon>Eustigmatales</taxon>
        <taxon>Monodopsidaceae</taxon>
        <taxon>Nannochloropsis</taxon>
    </lineage>
</organism>
<accession>W7TWC3</accession>
<dbReference type="Proteomes" id="UP000019335">
    <property type="component" value="Chromosome 13"/>
</dbReference>
<feature type="transmembrane region" description="Helical" evidence="2">
    <location>
        <begin position="113"/>
        <end position="134"/>
    </location>
</feature>
<feature type="compositionally biased region" description="Polar residues" evidence="1">
    <location>
        <begin position="323"/>
        <end position="333"/>
    </location>
</feature>
<keyword evidence="2" id="KW-0812">Transmembrane</keyword>
<dbReference type="AlphaFoldDB" id="W7TWC3"/>
<evidence type="ECO:0000313" key="4">
    <source>
        <dbReference type="Proteomes" id="UP000019335"/>
    </source>
</evidence>
<reference evidence="3 4" key="1">
    <citation type="journal article" date="2014" name="Mol. Plant">
        <title>Chromosome Scale Genome Assembly and Transcriptome Profiling of Nannochloropsis gaditana in Nitrogen Depletion.</title>
        <authorList>
            <person name="Corteggiani Carpinelli E."/>
            <person name="Telatin A."/>
            <person name="Vitulo N."/>
            <person name="Forcato C."/>
            <person name="D'Angelo M."/>
            <person name="Schiavon R."/>
            <person name="Vezzi A."/>
            <person name="Giacometti G.M."/>
            <person name="Morosinotto T."/>
            <person name="Valle G."/>
        </authorList>
    </citation>
    <scope>NUCLEOTIDE SEQUENCE [LARGE SCALE GENOMIC DNA]</scope>
    <source>
        <strain evidence="3 4">B-31</strain>
    </source>
</reference>
<keyword evidence="2" id="KW-0472">Membrane</keyword>
<evidence type="ECO:0008006" key="5">
    <source>
        <dbReference type="Google" id="ProtNLM"/>
    </source>
</evidence>
<feature type="region of interest" description="Disordered" evidence="1">
    <location>
        <begin position="525"/>
        <end position="556"/>
    </location>
</feature>
<feature type="transmembrane region" description="Helical" evidence="2">
    <location>
        <begin position="146"/>
        <end position="164"/>
    </location>
</feature>
<dbReference type="Pfam" id="PF06912">
    <property type="entry name" value="DUF1275"/>
    <property type="match status" value="1"/>
</dbReference>
<dbReference type="EMBL" id="AZIL01001177">
    <property type="protein sequence ID" value="EWM24629.1"/>
    <property type="molecule type" value="Genomic_DNA"/>
</dbReference>
<sequence length="556" mass="60197">MSKNPSIQDFQSRTFSIRQDSKQARNLESLRTSGSILSPVKPASIRRLRLVSKRAIQDRDDFHILLFGSFCLCFNASFVNLVTFSSYLKLATAHVTGLVARASQTIADGAWQLVYLPISVFLCFLVGSVVGGYTVSHETFYLGRSYGRALLTIALLQGSALVVNKVHVDEGHVQHYYIYVCAVAMGLQNSLTSKYSGNTLRTTHVTGATTDLGIAIGHLLKGRRGDLWKVKLHSTAILGFLVGGVMGRLAYLRFEETALLFNVTIMTVLGLSHLLWISRRKGLSLWKVFKSTTDLKVDMAPAHEPSPNETPTSPAEMREPTSHLASSGTKGTSASVEYSRTISLLALERTSSSRLGDRPISREISASFKAQSSISTSSSAKILSLQSFGDSQESCGVVHRPANRSTSLECISGQSPSPCPTAGTSDIKASYQLPRIPPSGSGGVDQAGAHRQLPSFPSTMSGSPPRVIQVEAEVHEEDEDASLDDSEDVDEYSVGDVAGEVSCDDYDLVRDPLDGRLVEVLVRVHEAAPDEPEPSQSSQQALDGWSQGTRHTHAPE</sequence>
<evidence type="ECO:0000313" key="3">
    <source>
        <dbReference type="EMBL" id="EWM24629.1"/>
    </source>
</evidence>
<dbReference type="PANTHER" id="PTHR37314:SF4">
    <property type="entry name" value="UPF0700 TRANSMEMBRANE PROTEIN YOAK"/>
    <property type="match status" value="1"/>
</dbReference>
<gene>
    <name evidence="3" type="ORF">Naga_100117g18</name>
</gene>
<feature type="transmembrane region" description="Helical" evidence="2">
    <location>
        <begin position="230"/>
        <end position="251"/>
    </location>
</feature>
<feature type="transmembrane region" description="Helical" evidence="2">
    <location>
        <begin position="62"/>
        <end position="82"/>
    </location>
</feature>
<feature type="transmembrane region" description="Helical" evidence="2">
    <location>
        <begin position="257"/>
        <end position="277"/>
    </location>
</feature>
<feature type="region of interest" description="Disordered" evidence="1">
    <location>
        <begin position="431"/>
        <end position="464"/>
    </location>
</feature>
<protein>
    <recommendedName>
        <fullName evidence="5">DUF1275 domain protein</fullName>
    </recommendedName>
</protein>
<keyword evidence="2" id="KW-1133">Transmembrane helix</keyword>
<keyword evidence="4" id="KW-1185">Reference proteome</keyword>
<proteinExistence type="predicted"/>
<dbReference type="OrthoDB" id="43894at2759"/>
<feature type="compositionally biased region" description="Polar residues" evidence="1">
    <location>
        <begin position="534"/>
        <end position="549"/>
    </location>
</feature>
<dbReference type="PANTHER" id="PTHR37314">
    <property type="entry name" value="SLR0142 PROTEIN"/>
    <property type="match status" value="1"/>
</dbReference>
<name>W7TWC3_9STRA</name>
<dbReference type="InterPro" id="IPR010699">
    <property type="entry name" value="DUF1275"/>
</dbReference>
<comment type="caution">
    <text evidence="3">The sequence shown here is derived from an EMBL/GenBank/DDBJ whole genome shotgun (WGS) entry which is preliminary data.</text>
</comment>